<keyword evidence="2" id="KW-0812">Transmembrane</keyword>
<evidence type="ECO:0000313" key="6">
    <source>
        <dbReference type="Proteomes" id="UP000630445"/>
    </source>
</evidence>
<evidence type="ECO:0000313" key="7">
    <source>
        <dbReference type="Proteomes" id="UP000662466"/>
    </source>
</evidence>
<accession>A0A8H6UJR5</accession>
<feature type="transmembrane region" description="Helical" evidence="2">
    <location>
        <begin position="85"/>
        <end position="109"/>
    </location>
</feature>
<proteinExistence type="predicted"/>
<organism evidence="5 7">
    <name type="scientific">Aspergillus hiratsukae</name>
    <dbReference type="NCBI Taxonomy" id="1194566"/>
    <lineage>
        <taxon>Eukaryota</taxon>
        <taxon>Fungi</taxon>
        <taxon>Dikarya</taxon>
        <taxon>Ascomycota</taxon>
        <taxon>Pezizomycotina</taxon>
        <taxon>Eurotiomycetes</taxon>
        <taxon>Eurotiomycetidae</taxon>
        <taxon>Eurotiales</taxon>
        <taxon>Aspergillaceae</taxon>
        <taxon>Aspergillus</taxon>
        <taxon>Aspergillus subgen. Fumigati</taxon>
    </lineage>
</organism>
<evidence type="ECO:0000313" key="5">
    <source>
        <dbReference type="EMBL" id="KAF7156942.1"/>
    </source>
</evidence>
<dbReference type="InterPro" id="IPR056120">
    <property type="entry name" value="DUF7703"/>
</dbReference>
<dbReference type="Proteomes" id="UP000630445">
    <property type="component" value="Unassembled WGS sequence"/>
</dbReference>
<gene>
    <name evidence="4" type="ORF">CNMCM5793_000491</name>
    <name evidence="5" type="ORF">CNMCM6106_001721</name>
</gene>
<name>A0A8H6UJR5_9EURO</name>
<feature type="transmembrane region" description="Helical" evidence="2">
    <location>
        <begin position="57"/>
        <end position="79"/>
    </location>
</feature>
<feature type="compositionally biased region" description="Polar residues" evidence="1">
    <location>
        <begin position="268"/>
        <end position="284"/>
    </location>
</feature>
<dbReference type="EMBL" id="JACBAF010002306">
    <property type="protein sequence ID" value="KAF7156942.1"/>
    <property type="molecule type" value="Genomic_DNA"/>
</dbReference>
<feature type="transmembrane region" description="Helical" evidence="2">
    <location>
        <begin position="170"/>
        <end position="189"/>
    </location>
</feature>
<evidence type="ECO:0000259" key="3">
    <source>
        <dbReference type="Pfam" id="PF24802"/>
    </source>
</evidence>
<feature type="region of interest" description="Disordered" evidence="1">
    <location>
        <begin position="268"/>
        <end position="296"/>
    </location>
</feature>
<dbReference type="OrthoDB" id="405906at2759"/>
<dbReference type="Proteomes" id="UP000662466">
    <property type="component" value="Unassembled WGS sequence"/>
</dbReference>
<keyword evidence="2" id="KW-0472">Membrane</keyword>
<protein>
    <recommendedName>
        <fullName evidence="3">DUF7703 domain-containing protein</fullName>
    </recommendedName>
</protein>
<evidence type="ECO:0000256" key="2">
    <source>
        <dbReference type="SAM" id="Phobius"/>
    </source>
</evidence>
<reference evidence="5" key="1">
    <citation type="submission" date="2020-06" db="EMBL/GenBank/DDBJ databases">
        <title>Draft genome sequences of strains closely related to Aspergillus parafelis and Aspergillus hiratsukae.</title>
        <authorList>
            <person name="Dos Santos R.A.C."/>
            <person name="Rivero-Menendez O."/>
            <person name="Steenwyk J.L."/>
            <person name="Mead M.E."/>
            <person name="Goldman G.H."/>
            <person name="Alastruey-Izquierdo A."/>
            <person name="Rokas A."/>
        </authorList>
    </citation>
    <scope>NUCLEOTIDE SEQUENCE</scope>
    <source>
        <strain evidence="4">CNM-CM5793</strain>
        <strain evidence="5">CNM-CM6106</strain>
    </source>
</reference>
<dbReference type="PANTHER" id="PTHR37013:SF3">
    <property type="entry name" value="INTEGRAL MEMBRANE PROTEIN (AFU_ORTHOLOGUE AFUA_1G05950)"/>
    <property type="match status" value="1"/>
</dbReference>
<dbReference type="AlphaFoldDB" id="A0A8H6UJR5"/>
<evidence type="ECO:0000313" key="4">
    <source>
        <dbReference type="EMBL" id="KAF7122466.1"/>
    </source>
</evidence>
<feature type="transmembrane region" description="Helical" evidence="2">
    <location>
        <begin position="121"/>
        <end position="150"/>
    </location>
</feature>
<evidence type="ECO:0000256" key="1">
    <source>
        <dbReference type="SAM" id="MobiDB-lite"/>
    </source>
</evidence>
<dbReference type="PANTHER" id="PTHR37013">
    <property type="entry name" value="INTEGRAL MEMBRANE PROTEIN (AFU_ORTHOLOGUE AFUA_1G05950)-RELATED"/>
    <property type="match status" value="1"/>
</dbReference>
<dbReference type="EMBL" id="JACBAD010002017">
    <property type="protein sequence ID" value="KAF7122466.1"/>
    <property type="molecule type" value="Genomic_DNA"/>
</dbReference>
<comment type="caution">
    <text evidence="5">The sequence shown here is derived from an EMBL/GenBank/DDBJ whole genome shotgun (WGS) entry which is preliminary data.</text>
</comment>
<sequence length="352" mass="39716">MAMMALRSTMGFGLSRRASTSYSSDSVLVIVCSTLALYNAFELLVLIITTFKRRKGLYFWSILLASFGVIPYSAGWTLVHFSPTIAYAGMTIASIGWVLLISGQSVVLYSRLHLVLDNAKILRAVLWMIICNAVIWHPSITVLYFCSTYSPRQSRSGFIAVFSVMEKVQMTFFCIQEFIISGLYIWATLDILRMASGNKRLFMWKLFSINVLIVFMDVALLAVEYKNYFTWEQGLKVVMYSIKLKLEFAVLSELVKFVRRCGDTNPMSTSHYHMSGSLTSSGDSPHTKDKKAQSASMPEAIHMEALQIDAVVSENHRIRVTTTTHTGDFDPGDYRSANQLYNDAVRQISRLP</sequence>
<feature type="transmembrane region" description="Helical" evidence="2">
    <location>
        <begin position="201"/>
        <end position="223"/>
    </location>
</feature>
<feature type="domain" description="DUF7703" evidence="3">
    <location>
        <begin position="25"/>
        <end position="260"/>
    </location>
</feature>
<dbReference type="Pfam" id="PF24802">
    <property type="entry name" value="DUF7703"/>
    <property type="match status" value="1"/>
</dbReference>
<feature type="transmembrane region" description="Helical" evidence="2">
    <location>
        <begin position="27"/>
        <end position="50"/>
    </location>
</feature>
<keyword evidence="6" id="KW-1185">Reference proteome</keyword>
<keyword evidence="2" id="KW-1133">Transmembrane helix</keyword>